<sequence>MESAGSAAPQQVEHEERMARLERLLINKISSLSLTRPEMLRSVAAAQPLQFFGRALRGDASQDLHGLSRPTQEVAQFWSHSWHGKTWRKIMLLIYMYSGHVAMISSLIVALIFLFLASFQVLPSYDLEYLRQGGNRHDGPFIPWCAGSGLVTFLLVFFLWRPQKEVFVDRICIHQHETRLKTEGILNVGGILKNSKSMLVLFDSSYAQRLWCIYELAAFLKAHEGEERALIVRPTALAPGLCISFWTIVLFSVLVTAIPADNKMVAWGLIVVAVILVTFWVSWALRIFYRELKEVEAILKDCKVSQCRCYCCDVNHVHPTTKSAMEICDREILLRGITMWFGSVETFEQMVSSKVSTALMEQLGINTFPYSWMLVLGCPFCWNNMDRIVANVLAEDYKTVLELSCLTVVGWLCIAPVFIRCAMIACRRLSDRQSSRCRDLLATAACGLSPVPAVLTFGVAQVSLNQGIPYYGVVIYMVLSLIATALVWTYLLNPTATKAKPAPSAQVLGHVSSAGVLEELPVPTESRPMSL</sequence>
<name>A0ABP0LZ20_9DINO</name>
<keyword evidence="1" id="KW-0472">Membrane</keyword>
<feature type="transmembrane region" description="Helical" evidence="1">
    <location>
        <begin position="440"/>
        <end position="462"/>
    </location>
</feature>
<keyword evidence="1" id="KW-0812">Transmembrane</keyword>
<proteinExistence type="predicted"/>
<reference evidence="2 3" key="1">
    <citation type="submission" date="2024-02" db="EMBL/GenBank/DDBJ databases">
        <authorList>
            <person name="Chen Y."/>
            <person name="Shah S."/>
            <person name="Dougan E. K."/>
            <person name="Thang M."/>
            <person name="Chan C."/>
        </authorList>
    </citation>
    <scope>NUCLEOTIDE SEQUENCE [LARGE SCALE GENOMIC DNA]</scope>
</reference>
<feature type="transmembrane region" description="Helical" evidence="1">
    <location>
        <begin position="264"/>
        <end position="285"/>
    </location>
</feature>
<accession>A0ABP0LZ20</accession>
<dbReference type="Proteomes" id="UP001642484">
    <property type="component" value="Unassembled WGS sequence"/>
</dbReference>
<keyword evidence="3" id="KW-1185">Reference proteome</keyword>
<evidence type="ECO:0000313" key="3">
    <source>
        <dbReference type="Proteomes" id="UP001642484"/>
    </source>
</evidence>
<feature type="transmembrane region" description="Helical" evidence="1">
    <location>
        <begin position="92"/>
        <end position="121"/>
    </location>
</feature>
<evidence type="ECO:0008006" key="4">
    <source>
        <dbReference type="Google" id="ProtNLM"/>
    </source>
</evidence>
<feature type="transmembrane region" description="Helical" evidence="1">
    <location>
        <begin position="363"/>
        <end position="385"/>
    </location>
</feature>
<gene>
    <name evidence="2" type="ORF">CCMP2556_LOCUS22890</name>
</gene>
<organism evidence="2 3">
    <name type="scientific">Durusdinium trenchii</name>
    <dbReference type="NCBI Taxonomy" id="1381693"/>
    <lineage>
        <taxon>Eukaryota</taxon>
        <taxon>Sar</taxon>
        <taxon>Alveolata</taxon>
        <taxon>Dinophyceae</taxon>
        <taxon>Suessiales</taxon>
        <taxon>Symbiodiniaceae</taxon>
        <taxon>Durusdinium</taxon>
    </lineage>
</organism>
<feature type="transmembrane region" description="Helical" evidence="1">
    <location>
        <begin position="141"/>
        <end position="160"/>
    </location>
</feature>
<feature type="transmembrane region" description="Helical" evidence="1">
    <location>
        <begin position="236"/>
        <end position="258"/>
    </location>
</feature>
<comment type="caution">
    <text evidence="2">The sequence shown here is derived from an EMBL/GenBank/DDBJ whole genome shotgun (WGS) entry which is preliminary data.</text>
</comment>
<feature type="transmembrane region" description="Helical" evidence="1">
    <location>
        <begin position="397"/>
        <end position="419"/>
    </location>
</feature>
<dbReference type="EMBL" id="CAXAMN010014413">
    <property type="protein sequence ID" value="CAK9043209.1"/>
    <property type="molecule type" value="Genomic_DNA"/>
</dbReference>
<evidence type="ECO:0000313" key="2">
    <source>
        <dbReference type="EMBL" id="CAK9043209.1"/>
    </source>
</evidence>
<protein>
    <recommendedName>
        <fullName evidence="4">TIR domain-containing protein</fullName>
    </recommendedName>
</protein>
<feature type="transmembrane region" description="Helical" evidence="1">
    <location>
        <begin position="468"/>
        <end position="491"/>
    </location>
</feature>
<evidence type="ECO:0000256" key="1">
    <source>
        <dbReference type="SAM" id="Phobius"/>
    </source>
</evidence>
<keyword evidence="1" id="KW-1133">Transmembrane helix</keyword>